<dbReference type="InterPro" id="IPR005565">
    <property type="entry name" value="Hemolysn_activator_HlyB_C"/>
</dbReference>
<keyword evidence="5" id="KW-0812">Transmembrane</keyword>
<evidence type="ECO:0000256" key="4">
    <source>
        <dbReference type="ARBA" id="ARBA00022452"/>
    </source>
</evidence>
<comment type="subcellular location">
    <subcellularLocation>
        <location evidence="1">Cell outer membrane</location>
    </subcellularLocation>
</comment>
<evidence type="ECO:0000259" key="10">
    <source>
        <dbReference type="PROSITE" id="PS51779"/>
    </source>
</evidence>
<sequence>MRFNGLSVSAKCLIKALPWVWLAFSPGMQAQEVITDVGQMRPQLPEFTQQDEDKPFSLPKITENSRQDPQIGQSFVLSNVLYSGNTLFTASELNQHIADYIGRPITASDLEAMRVKLTQFYIARGYINSGFILPAQTARNGQIQFQVIEGTLSSIQLSGMDDIYPEFIIERLLPDPEAPFNLKEFQERYQLLLNNPLFDKFDGRFRPGAQPGKSVLDLTITPATPYGLSIQADNFGSASSGEGQLNLNGHYLNLLGHGDNISASIRMKEGSLGGSLSYQIPLNKYDTRLTVQFGFNDSDVIEQQIETLDIESDYQSTEISLSQPIISSLERTLLVTGTLSVRENQGSLLDQPFSFAFGENNGLSRVSALRLALQGSIRSAKQVWSAHLRYSHGITAFHATDNNNLTPDSDFSALLLQLQYARLLEGGLRLTWRADGQLSSDGLLPLEQFAIGGARTVRGYRENELVRDEGFITSIELRSPVFDDLDYGGKLGALDAYLFSDYGEGSYRSEIQDNASSLWSAGLGLVWQFTPGWAFEVIYGHAIKAPQTRANYVLQDDGIHMRITGELF</sequence>
<dbReference type="Pfam" id="PF03865">
    <property type="entry name" value="ShlB"/>
    <property type="match status" value="1"/>
</dbReference>
<protein>
    <submittedName>
        <fullName evidence="11">Peptide transporter</fullName>
    </submittedName>
</protein>
<evidence type="ECO:0000256" key="9">
    <source>
        <dbReference type="SAM" id="SignalP"/>
    </source>
</evidence>
<accession>A0AA48I147</accession>
<dbReference type="PANTHER" id="PTHR34597:SF1">
    <property type="entry name" value="HEME_HEMOPEXIN TRANSPORTER PROTEIN HUXB"/>
    <property type="match status" value="1"/>
</dbReference>
<dbReference type="KEGG" id="pmaw:MACH26_38410"/>
<gene>
    <name evidence="11" type="primary">cdiB</name>
    <name evidence="11" type="ORF">MACH26_38410</name>
</gene>
<keyword evidence="8" id="KW-0998">Cell outer membrane</keyword>
<evidence type="ECO:0000256" key="7">
    <source>
        <dbReference type="ARBA" id="ARBA00023136"/>
    </source>
</evidence>
<comment type="similarity">
    <text evidence="2">Belongs to the TPS (TC 1.B.20) family.</text>
</comment>
<keyword evidence="9" id="KW-0732">Signal</keyword>
<evidence type="ECO:0000256" key="1">
    <source>
        <dbReference type="ARBA" id="ARBA00004442"/>
    </source>
</evidence>
<dbReference type="InterPro" id="IPR051544">
    <property type="entry name" value="TPS_OM_transporter"/>
</dbReference>
<dbReference type="PROSITE" id="PS51779">
    <property type="entry name" value="POTRA"/>
    <property type="match status" value="1"/>
</dbReference>
<dbReference type="GO" id="GO:0098046">
    <property type="term" value="C:type V protein secretion system complex"/>
    <property type="evidence" value="ECO:0007669"/>
    <property type="project" value="TreeGrafter"/>
</dbReference>
<dbReference type="Proteomes" id="UP001333710">
    <property type="component" value="Chromosome"/>
</dbReference>
<dbReference type="EMBL" id="AP027272">
    <property type="protein sequence ID" value="BDX08320.1"/>
    <property type="molecule type" value="Genomic_DNA"/>
</dbReference>
<dbReference type="SUPFAM" id="SSF56935">
    <property type="entry name" value="Porins"/>
    <property type="match status" value="1"/>
</dbReference>
<evidence type="ECO:0000256" key="6">
    <source>
        <dbReference type="ARBA" id="ARBA00022927"/>
    </source>
</evidence>
<keyword evidence="6" id="KW-0653">Protein transport</keyword>
<keyword evidence="3" id="KW-0813">Transport</keyword>
<dbReference type="InterPro" id="IPR034746">
    <property type="entry name" value="POTRA"/>
</dbReference>
<evidence type="ECO:0000256" key="8">
    <source>
        <dbReference type="ARBA" id="ARBA00023237"/>
    </source>
</evidence>
<dbReference type="Pfam" id="PF08479">
    <property type="entry name" value="POTRA_2"/>
    <property type="match status" value="1"/>
</dbReference>
<keyword evidence="12" id="KW-1185">Reference proteome</keyword>
<dbReference type="PANTHER" id="PTHR34597">
    <property type="entry name" value="SLR1661 PROTEIN"/>
    <property type="match status" value="1"/>
</dbReference>
<dbReference type="Gene3D" id="3.10.20.310">
    <property type="entry name" value="membrane protein fhac"/>
    <property type="match status" value="1"/>
</dbReference>
<organism evidence="11 12">
    <name type="scientific">Planctobacterium marinum</name>
    <dbReference type="NCBI Taxonomy" id="1631968"/>
    <lineage>
        <taxon>Bacteria</taxon>
        <taxon>Pseudomonadati</taxon>
        <taxon>Pseudomonadota</taxon>
        <taxon>Gammaproteobacteria</taxon>
        <taxon>Alteromonadales</taxon>
        <taxon>Alteromonadaceae</taxon>
        <taxon>Planctobacterium</taxon>
    </lineage>
</organism>
<dbReference type="GO" id="GO:0008320">
    <property type="term" value="F:protein transmembrane transporter activity"/>
    <property type="evidence" value="ECO:0007669"/>
    <property type="project" value="TreeGrafter"/>
</dbReference>
<feature type="signal peptide" evidence="9">
    <location>
        <begin position="1"/>
        <end position="30"/>
    </location>
</feature>
<feature type="domain" description="POTRA" evidence="10">
    <location>
        <begin position="75"/>
        <end position="150"/>
    </location>
</feature>
<dbReference type="RefSeq" id="WP_338294393.1">
    <property type="nucleotide sequence ID" value="NZ_AP027272.1"/>
</dbReference>
<evidence type="ECO:0000256" key="2">
    <source>
        <dbReference type="ARBA" id="ARBA00009055"/>
    </source>
</evidence>
<evidence type="ECO:0000256" key="3">
    <source>
        <dbReference type="ARBA" id="ARBA00022448"/>
    </source>
</evidence>
<dbReference type="Gene3D" id="2.40.160.50">
    <property type="entry name" value="membrane protein fhac: a member of the omp85/tpsb transporter family"/>
    <property type="match status" value="1"/>
</dbReference>
<dbReference type="InterPro" id="IPR013686">
    <property type="entry name" value="Polypept-transport_assoc_ShlB"/>
</dbReference>
<evidence type="ECO:0000313" key="11">
    <source>
        <dbReference type="EMBL" id="BDX08320.1"/>
    </source>
</evidence>
<feature type="chain" id="PRO_5041357981" evidence="9">
    <location>
        <begin position="31"/>
        <end position="568"/>
    </location>
</feature>
<dbReference type="GO" id="GO:0009279">
    <property type="term" value="C:cell outer membrane"/>
    <property type="evidence" value="ECO:0007669"/>
    <property type="project" value="UniProtKB-SubCell"/>
</dbReference>
<keyword evidence="4" id="KW-1134">Transmembrane beta strand</keyword>
<proteinExistence type="inferred from homology"/>
<dbReference type="AlphaFoldDB" id="A0AA48I147"/>
<reference evidence="11" key="1">
    <citation type="submission" date="2023-01" db="EMBL/GenBank/DDBJ databases">
        <title>Complete genome sequence of Planctobacterium marinum strain Dej080120_11.</title>
        <authorList>
            <person name="Ueki S."/>
            <person name="Maruyama F."/>
        </authorList>
    </citation>
    <scope>NUCLEOTIDE SEQUENCE</scope>
    <source>
        <strain evidence="11">Dej080120_11</strain>
    </source>
</reference>
<name>A0AA48I147_9ALTE</name>
<evidence type="ECO:0000313" key="12">
    <source>
        <dbReference type="Proteomes" id="UP001333710"/>
    </source>
</evidence>
<evidence type="ECO:0000256" key="5">
    <source>
        <dbReference type="ARBA" id="ARBA00022692"/>
    </source>
</evidence>
<keyword evidence="7" id="KW-0472">Membrane</keyword>
<dbReference type="GO" id="GO:0046819">
    <property type="term" value="P:protein secretion by the type V secretion system"/>
    <property type="evidence" value="ECO:0007669"/>
    <property type="project" value="TreeGrafter"/>
</dbReference>